<accession>A0A2N9VQT4</accession>
<evidence type="ECO:0000313" key="2">
    <source>
        <dbReference type="EMBL" id="PIO41852.1"/>
    </source>
</evidence>
<dbReference type="CDD" id="cd06532">
    <property type="entry name" value="Glyco_transf_25"/>
    <property type="match status" value="1"/>
</dbReference>
<evidence type="ECO:0000313" key="3">
    <source>
        <dbReference type="Proteomes" id="UP000232163"/>
    </source>
</evidence>
<dbReference type="InterPro" id="IPR002654">
    <property type="entry name" value="Glyco_trans_25"/>
</dbReference>
<comment type="caution">
    <text evidence="2">The sequence shown here is derived from an EMBL/GenBank/DDBJ whole genome shotgun (WGS) entry which is preliminary data.</text>
</comment>
<gene>
    <name evidence="2" type="ORF">B5P45_22500</name>
</gene>
<dbReference type="EMBL" id="MZMT01000053">
    <property type="protein sequence ID" value="PIO41852.1"/>
    <property type="molecule type" value="Genomic_DNA"/>
</dbReference>
<evidence type="ECO:0000259" key="1">
    <source>
        <dbReference type="Pfam" id="PF01755"/>
    </source>
</evidence>
<dbReference type="AlphaFoldDB" id="A0A2N9VQT4"/>
<dbReference type="Pfam" id="PF01755">
    <property type="entry name" value="Glyco_transf_25"/>
    <property type="match status" value="1"/>
</dbReference>
<proteinExistence type="predicted"/>
<feature type="domain" description="Glycosyl transferase family 25" evidence="1">
    <location>
        <begin position="60"/>
        <end position="234"/>
    </location>
</feature>
<protein>
    <recommendedName>
        <fullName evidence="1">Glycosyl transferase family 25 domain-containing protein</fullName>
    </recommendedName>
</protein>
<keyword evidence="3" id="KW-1185">Reference proteome</keyword>
<sequence>MVDNRKSHHASHNDQTKSEMRLSLAGALDTMNGSGSKTGRMTPSVWKVNLMPNRDNEKFRIYVLSLKSSTERRERLANMFSEMGITNWEFFTPLPAERVQVPYSAQAAFQTRQSVLSTGEISCAASHIGMLQDFLGSEDKYALIMEDDVHFDPFFNVGGLPDVLAKLELHYLKLYARYFVPSRYVASVGRWTFYRGSWPLLGTQAYVVSRNGANQFLKHLLSQAALERPIDDLMDRFWDTELPITFIYPFPIMELGYNTTIHGAANRDAIAAENRKFQELTGAANTARSLMAKIVEKYERRKWDRRFCAFDDALSARINGHEKQISDFLIRADTAAPPAV</sequence>
<reference evidence="3" key="1">
    <citation type="journal article" date="2017" name="Int J Environ Stud">
        <title>Does the Miocene-Pliocene relict legume Oxytropis triphylla form nitrogen-fixing nodules with a combination of bacterial strains?</title>
        <authorList>
            <person name="Safronova V."/>
            <person name="Belimov A."/>
            <person name="Sazanova A."/>
            <person name="Kuznetsova I."/>
            <person name="Popova J."/>
            <person name="Andronov E."/>
            <person name="Verkhozina A."/>
            <person name="Tikhonovich I."/>
        </authorList>
    </citation>
    <scope>NUCLEOTIDE SEQUENCE [LARGE SCALE GENOMIC DNA]</scope>
    <source>
        <strain evidence="3">Tri-38</strain>
    </source>
</reference>
<organism evidence="2 3">
    <name type="scientific">Phyllobacterium zundukense</name>
    <dbReference type="NCBI Taxonomy" id="1867719"/>
    <lineage>
        <taxon>Bacteria</taxon>
        <taxon>Pseudomonadati</taxon>
        <taxon>Pseudomonadota</taxon>
        <taxon>Alphaproteobacteria</taxon>
        <taxon>Hyphomicrobiales</taxon>
        <taxon>Phyllobacteriaceae</taxon>
        <taxon>Phyllobacterium</taxon>
    </lineage>
</organism>
<dbReference type="Proteomes" id="UP000232163">
    <property type="component" value="Unassembled WGS sequence"/>
</dbReference>
<name>A0A2N9VQT4_9HYPH</name>